<dbReference type="Proteomes" id="UP000516160">
    <property type="component" value="Chromosome"/>
</dbReference>
<evidence type="ECO:0000256" key="13">
    <source>
        <dbReference type="ARBA" id="ARBA00033392"/>
    </source>
</evidence>
<dbReference type="FunFam" id="1.10.1270.20:FF:000001">
    <property type="entry name" value="tRNA (guanine-N(1)-)-methyltransferase"/>
    <property type="match status" value="1"/>
</dbReference>
<evidence type="ECO:0000256" key="8">
    <source>
        <dbReference type="ARBA" id="ARBA00022603"/>
    </source>
</evidence>
<feature type="binding site" evidence="15 16">
    <location>
        <begin position="131"/>
        <end position="136"/>
    </location>
    <ligand>
        <name>S-adenosyl-L-methionine</name>
        <dbReference type="ChEBI" id="CHEBI:59789"/>
    </ligand>
</feature>
<dbReference type="Pfam" id="PF01746">
    <property type="entry name" value="tRNA_m1G_MT"/>
    <property type="match status" value="1"/>
</dbReference>
<keyword evidence="20" id="KW-1185">Reference proteome</keyword>
<keyword evidence="9 15" id="KW-0808">Transferase</keyword>
<keyword evidence="10 15" id="KW-0949">S-adenosyl-L-methionine</keyword>
<comment type="catalytic activity">
    <reaction evidence="14 15 17">
        <text>guanosine(37) in tRNA + S-adenosyl-L-methionine = N(1)-methylguanosine(37) in tRNA + S-adenosyl-L-homocysteine + H(+)</text>
        <dbReference type="Rhea" id="RHEA:36899"/>
        <dbReference type="Rhea" id="RHEA-COMP:10145"/>
        <dbReference type="Rhea" id="RHEA-COMP:10147"/>
        <dbReference type="ChEBI" id="CHEBI:15378"/>
        <dbReference type="ChEBI" id="CHEBI:57856"/>
        <dbReference type="ChEBI" id="CHEBI:59789"/>
        <dbReference type="ChEBI" id="CHEBI:73542"/>
        <dbReference type="ChEBI" id="CHEBI:74269"/>
        <dbReference type="EC" id="2.1.1.228"/>
    </reaction>
</comment>
<evidence type="ECO:0000256" key="10">
    <source>
        <dbReference type="ARBA" id="ARBA00022691"/>
    </source>
</evidence>
<evidence type="ECO:0000256" key="11">
    <source>
        <dbReference type="ARBA" id="ARBA00022694"/>
    </source>
</evidence>
<sequence length="239" mass="27351">MIIDILTIFPEMFEGPFGNSILKRAQENGIVNIALHDIRDYSNNKHKKVDDYPYGGGAGMVMKPEPFFEAFKHIDYNDETEIILLTPQGEPFNQEIANDLVKKKHLVFLCGHYEGIDYRVQEHFVTKEVSLGDFVLTGGELPAMVITDAVVRLIPGSIGKEESFLNDSFQNGLLEHPHYTRPQEIHGYKVPDVLLSGNHQEIEKWRTEKSYEITVNKRPDLIKNIPEDTLKKIKKVCKE</sequence>
<reference evidence="19 20" key="1">
    <citation type="submission" date="2020-07" db="EMBL/GenBank/DDBJ databases">
        <title>Alkalicella. sp. LB2 genome.</title>
        <authorList>
            <person name="Postec A."/>
            <person name="Quemeneur M."/>
        </authorList>
    </citation>
    <scope>NUCLEOTIDE SEQUENCE [LARGE SCALE GENOMIC DNA]</scope>
    <source>
        <strain evidence="19 20">LB2</strain>
    </source>
</reference>
<gene>
    <name evidence="15 19" type="primary">trmD</name>
    <name evidence="19" type="ORF">HYG86_17205</name>
</gene>
<evidence type="ECO:0000256" key="3">
    <source>
        <dbReference type="ARBA" id="ARBA00007630"/>
    </source>
</evidence>
<dbReference type="EC" id="2.1.1.228" evidence="5 15"/>
<name>A0A7G9WCH3_ALKCA</name>
<evidence type="ECO:0000256" key="12">
    <source>
        <dbReference type="ARBA" id="ARBA00029736"/>
    </source>
</evidence>
<dbReference type="NCBIfam" id="NF000648">
    <property type="entry name" value="PRK00026.1"/>
    <property type="match status" value="1"/>
</dbReference>
<dbReference type="InterPro" id="IPR002649">
    <property type="entry name" value="tRNA_m1G_MeTrfase_TrmD"/>
</dbReference>
<dbReference type="GO" id="GO:0052906">
    <property type="term" value="F:tRNA (guanine(37)-N1)-methyltransferase activity"/>
    <property type="evidence" value="ECO:0007669"/>
    <property type="project" value="UniProtKB-UniRule"/>
</dbReference>
<dbReference type="HAMAP" id="MF_00605">
    <property type="entry name" value="TrmD"/>
    <property type="match status" value="1"/>
</dbReference>
<keyword evidence="7 15" id="KW-0963">Cytoplasm</keyword>
<evidence type="ECO:0000256" key="14">
    <source>
        <dbReference type="ARBA" id="ARBA00047783"/>
    </source>
</evidence>
<dbReference type="EMBL" id="CP058559">
    <property type="protein sequence ID" value="QNO16385.1"/>
    <property type="molecule type" value="Genomic_DNA"/>
</dbReference>
<dbReference type="Gene3D" id="1.10.1270.20">
    <property type="entry name" value="tRNA(m1g37)methyltransferase, domain 2"/>
    <property type="match status" value="1"/>
</dbReference>
<keyword evidence="11 15" id="KW-0819">tRNA processing</keyword>
<evidence type="ECO:0000259" key="18">
    <source>
        <dbReference type="Pfam" id="PF01746"/>
    </source>
</evidence>
<dbReference type="InterPro" id="IPR029026">
    <property type="entry name" value="tRNA_m1G_MTases_N"/>
</dbReference>
<comment type="subcellular location">
    <subcellularLocation>
        <location evidence="2 15 17">Cytoplasm</location>
    </subcellularLocation>
</comment>
<evidence type="ECO:0000313" key="20">
    <source>
        <dbReference type="Proteomes" id="UP000516160"/>
    </source>
</evidence>
<dbReference type="Gene3D" id="3.40.1280.10">
    <property type="match status" value="1"/>
</dbReference>
<comment type="similarity">
    <text evidence="3 15 17">Belongs to the RNA methyltransferase TrmD family.</text>
</comment>
<evidence type="ECO:0000256" key="1">
    <source>
        <dbReference type="ARBA" id="ARBA00002634"/>
    </source>
</evidence>
<evidence type="ECO:0000256" key="9">
    <source>
        <dbReference type="ARBA" id="ARBA00022679"/>
    </source>
</evidence>
<evidence type="ECO:0000256" key="2">
    <source>
        <dbReference type="ARBA" id="ARBA00004496"/>
    </source>
</evidence>
<dbReference type="InterPro" id="IPR023148">
    <property type="entry name" value="tRNA_m1G_MeTrfase_C_sf"/>
</dbReference>
<accession>A0A7G9WCH3</accession>
<dbReference type="GO" id="GO:0005829">
    <property type="term" value="C:cytosol"/>
    <property type="evidence" value="ECO:0007669"/>
    <property type="project" value="TreeGrafter"/>
</dbReference>
<feature type="domain" description="tRNA methyltransferase TRMD/TRM10-type" evidence="18">
    <location>
        <begin position="1"/>
        <end position="224"/>
    </location>
</feature>
<feature type="binding site" evidence="15 16">
    <location>
        <position position="111"/>
    </location>
    <ligand>
        <name>S-adenosyl-L-methionine</name>
        <dbReference type="ChEBI" id="CHEBI:59789"/>
    </ligand>
</feature>
<proteinExistence type="inferred from homology"/>
<dbReference type="PANTHER" id="PTHR46417">
    <property type="entry name" value="TRNA (GUANINE-N(1)-)-METHYLTRANSFERASE"/>
    <property type="match status" value="1"/>
</dbReference>
<comment type="function">
    <text evidence="1 15 17">Specifically methylates guanosine-37 in various tRNAs.</text>
</comment>
<dbReference type="SUPFAM" id="SSF75217">
    <property type="entry name" value="alpha/beta knot"/>
    <property type="match status" value="1"/>
</dbReference>
<evidence type="ECO:0000256" key="16">
    <source>
        <dbReference type="PIRSR" id="PIRSR000386-1"/>
    </source>
</evidence>
<dbReference type="InterPro" id="IPR016009">
    <property type="entry name" value="tRNA_MeTrfase_TRMD/TRM10"/>
</dbReference>
<dbReference type="PANTHER" id="PTHR46417:SF1">
    <property type="entry name" value="TRNA (GUANINE-N(1)-)-METHYLTRANSFERASE"/>
    <property type="match status" value="1"/>
</dbReference>
<comment type="subunit">
    <text evidence="4 15 17">Homodimer.</text>
</comment>
<evidence type="ECO:0000256" key="15">
    <source>
        <dbReference type="HAMAP-Rule" id="MF_00605"/>
    </source>
</evidence>
<dbReference type="GO" id="GO:0002939">
    <property type="term" value="P:tRNA N1-guanine methylation"/>
    <property type="evidence" value="ECO:0007669"/>
    <property type="project" value="TreeGrafter"/>
</dbReference>
<evidence type="ECO:0000256" key="6">
    <source>
        <dbReference type="ARBA" id="ARBA00014679"/>
    </source>
</evidence>
<evidence type="ECO:0000256" key="17">
    <source>
        <dbReference type="RuleBase" id="RU003464"/>
    </source>
</evidence>
<evidence type="ECO:0000256" key="5">
    <source>
        <dbReference type="ARBA" id="ARBA00012807"/>
    </source>
</evidence>
<evidence type="ECO:0000256" key="7">
    <source>
        <dbReference type="ARBA" id="ARBA00022490"/>
    </source>
</evidence>
<organism evidence="19 20">
    <name type="scientific">Alkalicella caledoniensis</name>
    <dbReference type="NCBI Taxonomy" id="2731377"/>
    <lineage>
        <taxon>Bacteria</taxon>
        <taxon>Bacillati</taxon>
        <taxon>Bacillota</taxon>
        <taxon>Clostridia</taxon>
        <taxon>Eubacteriales</taxon>
        <taxon>Proteinivoracaceae</taxon>
        <taxon>Alkalicella</taxon>
    </lineage>
</organism>
<dbReference type="RefSeq" id="WP_213166777.1">
    <property type="nucleotide sequence ID" value="NZ_CP058559.1"/>
</dbReference>
<dbReference type="NCBIfam" id="TIGR00088">
    <property type="entry name" value="trmD"/>
    <property type="match status" value="1"/>
</dbReference>
<dbReference type="PIRSF" id="PIRSF000386">
    <property type="entry name" value="tRNA_mtase"/>
    <property type="match status" value="1"/>
</dbReference>
<dbReference type="FunFam" id="3.40.1280.10:FF:000001">
    <property type="entry name" value="tRNA (guanine-N(1)-)-methyltransferase"/>
    <property type="match status" value="1"/>
</dbReference>
<keyword evidence="8 15" id="KW-0489">Methyltransferase</keyword>
<dbReference type="KEGG" id="acae:HYG86_17205"/>
<evidence type="ECO:0000256" key="4">
    <source>
        <dbReference type="ARBA" id="ARBA00011738"/>
    </source>
</evidence>
<protein>
    <recommendedName>
        <fullName evidence="6 15">tRNA (guanine-N(1)-)-methyltransferase</fullName>
        <ecNumber evidence="5 15">2.1.1.228</ecNumber>
    </recommendedName>
    <alternativeName>
        <fullName evidence="12 15">M1G-methyltransferase</fullName>
    </alternativeName>
    <alternativeName>
        <fullName evidence="13 15">tRNA [GM37] methyltransferase</fullName>
    </alternativeName>
</protein>
<dbReference type="CDD" id="cd18080">
    <property type="entry name" value="TrmD-like"/>
    <property type="match status" value="1"/>
</dbReference>
<dbReference type="InterPro" id="IPR029028">
    <property type="entry name" value="Alpha/beta_knot_MTases"/>
</dbReference>
<dbReference type="AlphaFoldDB" id="A0A7G9WCH3"/>
<evidence type="ECO:0000313" key="19">
    <source>
        <dbReference type="EMBL" id="QNO16385.1"/>
    </source>
</evidence>